<keyword evidence="6" id="KW-0906">Nuclear pore complex</keyword>
<keyword evidence="4" id="KW-0653">Protein transport</keyword>
<dbReference type="Gene3D" id="2.30.29.30">
    <property type="entry name" value="Pleckstrin-homology domain (PH domain)/Phosphotyrosine-binding domain (PTB)"/>
    <property type="match status" value="1"/>
</dbReference>
<accession>A0A1E3NQV6</accession>
<feature type="region of interest" description="Disordered" evidence="8">
    <location>
        <begin position="1"/>
        <end position="38"/>
    </location>
</feature>
<gene>
    <name evidence="10" type="ORF">PICMEDRAFT_14012</name>
</gene>
<evidence type="ECO:0000256" key="1">
    <source>
        <dbReference type="ARBA" id="ARBA00004567"/>
    </source>
</evidence>
<evidence type="ECO:0000256" key="4">
    <source>
        <dbReference type="ARBA" id="ARBA00022927"/>
    </source>
</evidence>
<dbReference type="InterPro" id="IPR053074">
    <property type="entry name" value="NPC_Nucleoporin"/>
</dbReference>
<feature type="compositionally biased region" description="Basic and acidic residues" evidence="8">
    <location>
        <begin position="266"/>
        <end position="282"/>
    </location>
</feature>
<dbReference type="SMART" id="SM00160">
    <property type="entry name" value="RanBD"/>
    <property type="match status" value="1"/>
</dbReference>
<dbReference type="GeneID" id="30176870"/>
<dbReference type="OrthoDB" id="185618at2759"/>
<feature type="compositionally biased region" description="Low complexity" evidence="8">
    <location>
        <begin position="360"/>
        <end position="376"/>
    </location>
</feature>
<feature type="region of interest" description="Disordered" evidence="8">
    <location>
        <begin position="263"/>
        <end position="285"/>
    </location>
</feature>
<name>A0A1E3NQV6_9ASCO</name>
<evidence type="ECO:0000256" key="7">
    <source>
        <dbReference type="ARBA" id="ARBA00023242"/>
    </source>
</evidence>
<dbReference type="InterPro" id="IPR015007">
    <property type="entry name" value="NUP2/50/61"/>
</dbReference>
<dbReference type="Proteomes" id="UP000094455">
    <property type="component" value="Unassembled WGS sequence"/>
</dbReference>
<evidence type="ECO:0000256" key="6">
    <source>
        <dbReference type="ARBA" id="ARBA00023132"/>
    </source>
</evidence>
<evidence type="ECO:0000256" key="5">
    <source>
        <dbReference type="ARBA" id="ARBA00023010"/>
    </source>
</evidence>
<dbReference type="RefSeq" id="XP_019019549.1">
    <property type="nucleotide sequence ID" value="XM_019160183.1"/>
</dbReference>
<protein>
    <recommendedName>
        <fullName evidence="9">RanBD1 domain-containing protein</fullName>
    </recommendedName>
</protein>
<dbReference type="EMBL" id="KV454001">
    <property type="protein sequence ID" value="ODQ48436.1"/>
    <property type="molecule type" value="Genomic_DNA"/>
</dbReference>
<comment type="subcellular location">
    <subcellularLocation>
        <location evidence="1">Nucleus</location>
        <location evidence="1">Nuclear pore complex</location>
    </subcellularLocation>
</comment>
<keyword evidence="11" id="KW-1185">Reference proteome</keyword>
<dbReference type="PANTHER" id="PTHR38697">
    <property type="entry name" value="NUCLEAR PORE COMPLEX PROTEIN SIMILAR TO S. CEREVISIAE NUP2 (EUROFUNG)"/>
    <property type="match status" value="1"/>
</dbReference>
<dbReference type="Pfam" id="PF00638">
    <property type="entry name" value="Ran_BP1"/>
    <property type="match status" value="1"/>
</dbReference>
<feature type="region of interest" description="Disordered" evidence="8">
    <location>
        <begin position="447"/>
        <end position="481"/>
    </location>
</feature>
<dbReference type="SUPFAM" id="SSF50729">
    <property type="entry name" value="PH domain-like"/>
    <property type="match status" value="1"/>
</dbReference>
<proteinExistence type="predicted"/>
<feature type="domain" description="RanBD1" evidence="9">
    <location>
        <begin position="489"/>
        <end position="613"/>
    </location>
</feature>
<dbReference type="PANTHER" id="PTHR38697:SF1">
    <property type="entry name" value="NUCLEAR PORE COMPLEX PROTEIN SIMILAR TO S. CEREVISIAE NUP2 (EUROFUNG)"/>
    <property type="match status" value="1"/>
</dbReference>
<sequence>MAKRTKTQLTKDAFVAYGDNAENSGDDDQEMDPPQHASEAVMAGRKIAGRGRRFGAKKPQVNEASAAISSAATDKVQLSQMRSLNANFLKSVNDGITKNPVADFTAICTKYLDYVSKVQDKKIEVKKMDVPKVDVKPESVKTEGKANPFAMFAPVNNNGNDPAVAKPNFGVDTKLGTPVENAQAPARPAITEAAKVDEGSDDDEEDEKTTKPITLEGPKFVLSELPKSKSYGFQFGKAPPKDEDDSEDEIEIKGPSFVSTATVSDSHFKFPPKADDKKDSKLGDAAPVAKPSIGFSFGNAASTSAKPAFSFNLPASSDKPAAETNKVSFNFGAASKPENDTKPAFSFGAAKSSTPSFSFGATTLPTTTTGNNTTAPVLNFGQKATPSSAFSFGSSSATTTESKPNTNTNSVFSFGKNADASSNSSNPFNIGKTTAFGNSTSPVFNFSANTPSSSTSNEPSVTAKKTEDDENPDEVNEAESDTVKGNFAVVHLTEKVEVKTGEEEEESLYAKRSKITKFNFETKGYDPVGLGELKVLKNKATGKCRILVRSEGSSNVLLNVAILEGMKYELLGDKKSMLRIPSVNADGTLVTYVARVKTATDGEELLKAVQSCQ</sequence>
<dbReference type="GO" id="GO:0005643">
    <property type="term" value="C:nuclear pore"/>
    <property type="evidence" value="ECO:0007669"/>
    <property type="project" value="UniProtKB-SubCell"/>
</dbReference>
<organism evidence="10 11">
    <name type="scientific">Pichia membranifaciens NRRL Y-2026</name>
    <dbReference type="NCBI Taxonomy" id="763406"/>
    <lineage>
        <taxon>Eukaryota</taxon>
        <taxon>Fungi</taxon>
        <taxon>Dikarya</taxon>
        <taxon>Ascomycota</taxon>
        <taxon>Saccharomycotina</taxon>
        <taxon>Pichiomycetes</taxon>
        <taxon>Pichiales</taxon>
        <taxon>Pichiaceae</taxon>
        <taxon>Pichia</taxon>
    </lineage>
</organism>
<feature type="compositionally biased region" description="Low complexity" evidence="8">
    <location>
        <begin position="447"/>
        <end position="460"/>
    </location>
</feature>
<dbReference type="AlphaFoldDB" id="A0A1E3NQV6"/>
<dbReference type="PROSITE" id="PS50196">
    <property type="entry name" value="RANBD1"/>
    <property type="match status" value="1"/>
</dbReference>
<evidence type="ECO:0000256" key="3">
    <source>
        <dbReference type="ARBA" id="ARBA00022816"/>
    </source>
</evidence>
<evidence type="ECO:0000256" key="2">
    <source>
        <dbReference type="ARBA" id="ARBA00022448"/>
    </source>
</evidence>
<dbReference type="GO" id="GO:0015031">
    <property type="term" value="P:protein transport"/>
    <property type="evidence" value="ECO:0007669"/>
    <property type="project" value="UniProtKB-KW"/>
</dbReference>
<dbReference type="InterPro" id="IPR000156">
    <property type="entry name" value="Ran_bind_dom"/>
</dbReference>
<keyword evidence="3" id="KW-0509">mRNA transport</keyword>
<keyword evidence="7" id="KW-0539">Nucleus</keyword>
<dbReference type="Pfam" id="PF08911">
    <property type="entry name" value="NUP50"/>
    <property type="match status" value="1"/>
</dbReference>
<keyword evidence="2" id="KW-0813">Transport</keyword>
<evidence type="ECO:0000256" key="8">
    <source>
        <dbReference type="SAM" id="MobiDB-lite"/>
    </source>
</evidence>
<reference evidence="10 11" key="1">
    <citation type="journal article" date="2016" name="Proc. Natl. Acad. Sci. U.S.A.">
        <title>Comparative genomics of biotechnologically important yeasts.</title>
        <authorList>
            <person name="Riley R."/>
            <person name="Haridas S."/>
            <person name="Wolfe K.H."/>
            <person name="Lopes M.R."/>
            <person name="Hittinger C.T."/>
            <person name="Goeker M."/>
            <person name="Salamov A.A."/>
            <person name="Wisecaver J.H."/>
            <person name="Long T.M."/>
            <person name="Calvey C.H."/>
            <person name="Aerts A.L."/>
            <person name="Barry K.W."/>
            <person name="Choi C."/>
            <person name="Clum A."/>
            <person name="Coughlan A.Y."/>
            <person name="Deshpande S."/>
            <person name="Douglass A.P."/>
            <person name="Hanson S.J."/>
            <person name="Klenk H.-P."/>
            <person name="LaButti K.M."/>
            <person name="Lapidus A."/>
            <person name="Lindquist E.A."/>
            <person name="Lipzen A.M."/>
            <person name="Meier-Kolthoff J.P."/>
            <person name="Ohm R.A."/>
            <person name="Otillar R.P."/>
            <person name="Pangilinan J.L."/>
            <person name="Peng Y."/>
            <person name="Rokas A."/>
            <person name="Rosa C.A."/>
            <person name="Scheuner C."/>
            <person name="Sibirny A.A."/>
            <person name="Slot J.C."/>
            <person name="Stielow J.B."/>
            <person name="Sun H."/>
            <person name="Kurtzman C.P."/>
            <person name="Blackwell M."/>
            <person name="Grigoriev I.V."/>
            <person name="Jeffries T.W."/>
        </authorList>
    </citation>
    <scope>NUCLEOTIDE SEQUENCE [LARGE SCALE GENOMIC DNA]</scope>
    <source>
        <strain evidence="10 11">NRRL Y-2026</strain>
    </source>
</reference>
<feature type="compositionally biased region" description="Low complexity" evidence="8">
    <location>
        <begin position="384"/>
        <end position="402"/>
    </location>
</feature>
<feature type="compositionally biased region" description="Acidic residues" evidence="8">
    <location>
        <begin position="468"/>
        <end position="480"/>
    </location>
</feature>
<evidence type="ECO:0000313" key="10">
    <source>
        <dbReference type="EMBL" id="ODQ48436.1"/>
    </source>
</evidence>
<feature type="region of interest" description="Disordered" evidence="8">
    <location>
        <begin position="183"/>
        <end position="219"/>
    </location>
</feature>
<feature type="region of interest" description="Disordered" evidence="8">
    <location>
        <begin position="231"/>
        <end position="250"/>
    </location>
</feature>
<dbReference type="STRING" id="763406.A0A1E3NQV6"/>
<evidence type="ECO:0000259" key="9">
    <source>
        <dbReference type="PROSITE" id="PS50196"/>
    </source>
</evidence>
<keyword evidence="5" id="KW-0811">Translocation</keyword>
<dbReference type="GO" id="GO:0051028">
    <property type="term" value="P:mRNA transport"/>
    <property type="evidence" value="ECO:0007669"/>
    <property type="project" value="UniProtKB-KW"/>
</dbReference>
<evidence type="ECO:0000313" key="11">
    <source>
        <dbReference type="Proteomes" id="UP000094455"/>
    </source>
</evidence>
<dbReference type="InterPro" id="IPR011993">
    <property type="entry name" value="PH-like_dom_sf"/>
</dbReference>
<feature type="region of interest" description="Disordered" evidence="8">
    <location>
        <begin position="330"/>
        <end position="410"/>
    </location>
</feature>